<dbReference type="OrthoDB" id="306004at2759"/>
<dbReference type="InterPro" id="IPR001005">
    <property type="entry name" value="SANT/Myb"/>
</dbReference>
<gene>
    <name evidence="4" type="ORF">FGO68_gene6864</name>
</gene>
<dbReference type="GO" id="GO:0000981">
    <property type="term" value="F:DNA-binding transcription factor activity, RNA polymerase II-specific"/>
    <property type="evidence" value="ECO:0007669"/>
    <property type="project" value="TreeGrafter"/>
</dbReference>
<protein>
    <submittedName>
        <fullName evidence="4">Uncharacterized protein</fullName>
    </submittedName>
</protein>
<dbReference type="InterPro" id="IPR009057">
    <property type="entry name" value="Homeodomain-like_sf"/>
</dbReference>
<feature type="domain" description="Myb-like" evidence="2">
    <location>
        <begin position="115"/>
        <end position="161"/>
    </location>
</feature>
<dbReference type="InterPro" id="IPR050560">
    <property type="entry name" value="MYB_TF"/>
</dbReference>
<sequence length="319" mass="38003">MQRTCISLFNQNDQDWRFIAQLIVGRNATQCKYKWLARSKFKLVQVPWSKEEDEALSSIYMEYQKQGKHSKWSEIAKEIALRCKTSIVRQGKQCRERWINKLDPQISKYIQQKFRGPWSKEEELTLLQLILKKGKKWSEISKIMKNTRTENSLKNRYHTIMKKERNKQTDNKEEAQQEIVELLQQHNQNYQADNLVHLYEDIDPRELKIILQVIDKLSESTGKQIRVSTLITDQKMQQEQLYEKQQKVKQESQLDQMQQKNAEASNKQRFLETMEKIKVDLDSQIKKVLNKQDLEPSSTISLLKQILKPQGILLCYDRN</sequence>
<dbReference type="Pfam" id="PF00249">
    <property type="entry name" value="Myb_DNA-binding"/>
    <property type="match status" value="1"/>
</dbReference>
<comment type="caution">
    <text evidence="4">The sequence shown here is derived from an EMBL/GenBank/DDBJ whole genome shotgun (WGS) entry which is preliminary data.</text>
</comment>
<organism evidence="4 5">
    <name type="scientific">Halteria grandinella</name>
    <dbReference type="NCBI Taxonomy" id="5974"/>
    <lineage>
        <taxon>Eukaryota</taxon>
        <taxon>Sar</taxon>
        <taxon>Alveolata</taxon>
        <taxon>Ciliophora</taxon>
        <taxon>Intramacronucleata</taxon>
        <taxon>Spirotrichea</taxon>
        <taxon>Stichotrichia</taxon>
        <taxon>Sporadotrichida</taxon>
        <taxon>Halteriidae</taxon>
        <taxon>Halteria</taxon>
    </lineage>
</organism>
<dbReference type="Gene3D" id="1.10.10.60">
    <property type="entry name" value="Homeodomain-like"/>
    <property type="match status" value="2"/>
</dbReference>
<evidence type="ECO:0000256" key="1">
    <source>
        <dbReference type="SAM" id="Coils"/>
    </source>
</evidence>
<dbReference type="CDD" id="cd00167">
    <property type="entry name" value="SANT"/>
    <property type="match status" value="2"/>
</dbReference>
<dbReference type="EMBL" id="RRYP01029736">
    <property type="protein sequence ID" value="TNV71718.1"/>
    <property type="molecule type" value="Genomic_DNA"/>
</dbReference>
<dbReference type="PROSITE" id="PS51294">
    <property type="entry name" value="HTH_MYB"/>
    <property type="match status" value="2"/>
</dbReference>
<accession>A0A8J8SVA9</accession>
<evidence type="ECO:0000259" key="2">
    <source>
        <dbReference type="PROSITE" id="PS50090"/>
    </source>
</evidence>
<dbReference type="GO" id="GO:0000978">
    <property type="term" value="F:RNA polymerase II cis-regulatory region sequence-specific DNA binding"/>
    <property type="evidence" value="ECO:0007669"/>
    <property type="project" value="TreeGrafter"/>
</dbReference>
<dbReference type="PANTHER" id="PTHR45614">
    <property type="entry name" value="MYB PROTEIN-RELATED"/>
    <property type="match status" value="1"/>
</dbReference>
<feature type="coiled-coil region" evidence="1">
    <location>
        <begin position="158"/>
        <end position="192"/>
    </location>
</feature>
<name>A0A8J8SVA9_HALGN</name>
<evidence type="ECO:0000313" key="5">
    <source>
        <dbReference type="Proteomes" id="UP000785679"/>
    </source>
</evidence>
<dbReference type="Proteomes" id="UP000785679">
    <property type="component" value="Unassembled WGS sequence"/>
</dbReference>
<proteinExistence type="predicted"/>
<dbReference type="AlphaFoldDB" id="A0A8J8SVA9"/>
<keyword evidence="5" id="KW-1185">Reference proteome</keyword>
<dbReference type="SMART" id="SM00717">
    <property type="entry name" value="SANT"/>
    <property type="match status" value="2"/>
</dbReference>
<keyword evidence="1" id="KW-0175">Coiled coil</keyword>
<dbReference type="PROSITE" id="PS50090">
    <property type="entry name" value="MYB_LIKE"/>
    <property type="match status" value="2"/>
</dbReference>
<dbReference type="Pfam" id="PF13921">
    <property type="entry name" value="Myb_DNA-bind_6"/>
    <property type="match status" value="1"/>
</dbReference>
<dbReference type="InterPro" id="IPR017930">
    <property type="entry name" value="Myb_dom"/>
</dbReference>
<evidence type="ECO:0000259" key="3">
    <source>
        <dbReference type="PROSITE" id="PS51294"/>
    </source>
</evidence>
<dbReference type="PANTHER" id="PTHR45614:SF271">
    <property type="entry name" value="MYB DNA BINDING PROTEIN_ TRANSCRIPTION FACTOR-LIKE PROTEIN"/>
    <property type="match status" value="1"/>
</dbReference>
<dbReference type="SUPFAM" id="SSF46689">
    <property type="entry name" value="Homeodomain-like"/>
    <property type="match status" value="2"/>
</dbReference>
<feature type="domain" description="HTH myb-type" evidence="3">
    <location>
        <begin position="40"/>
        <end position="106"/>
    </location>
</feature>
<dbReference type="GO" id="GO:0005634">
    <property type="term" value="C:nucleus"/>
    <property type="evidence" value="ECO:0007669"/>
    <property type="project" value="TreeGrafter"/>
</dbReference>
<feature type="domain" description="Myb-like" evidence="2">
    <location>
        <begin position="47"/>
        <end position="102"/>
    </location>
</feature>
<feature type="domain" description="HTH myb-type" evidence="3">
    <location>
        <begin position="115"/>
        <end position="165"/>
    </location>
</feature>
<feature type="coiled-coil region" evidence="1">
    <location>
        <begin position="247"/>
        <end position="274"/>
    </location>
</feature>
<reference evidence="4" key="1">
    <citation type="submission" date="2019-06" db="EMBL/GenBank/DDBJ databases">
        <authorList>
            <person name="Zheng W."/>
        </authorList>
    </citation>
    <scope>NUCLEOTIDE SEQUENCE</scope>
    <source>
        <strain evidence="4">QDHG01</strain>
    </source>
</reference>
<evidence type="ECO:0000313" key="4">
    <source>
        <dbReference type="EMBL" id="TNV71718.1"/>
    </source>
</evidence>